<sequence>MNEHERRVAAIEQLSRDIEQYERADQSELKPWHNDYFPFC</sequence>
<proteinExistence type="predicted"/>
<protein>
    <submittedName>
        <fullName evidence="1">Uncharacterized protein</fullName>
    </submittedName>
</protein>
<dbReference type="AlphaFoldDB" id="A0A9X3I5W3"/>
<dbReference type="RefSeq" id="WP_266063132.1">
    <property type="nucleotide sequence ID" value="NZ_JAPKFM010000024.1"/>
</dbReference>
<name>A0A9X3I5W3_9ACTN</name>
<gene>
    <name evidence="1" type="ORF">OSB52_19245</name>
</gene>
<evidence type="ECO:0000313" key="2">
    <source>
        <dbReference type="Proteomes" id="UP001143347"/>
    </source>
</evidence>
<organism evidence="1 2">
    <name type="scientific">Gordonia aquimaris</name>
    <dbReference type="NCBI Taxonomy" id="2984863"/>
    <lineage>
        <taxon>Bacteria</taxon>
        <taxon>Bacillati</taxon>
        <taxon>Actinomycetota</taxon>
        <taxon>Actinomycetes</taxon>
        <taxon>Mycobacteriales</taxon>
        <taxon>Gordoniaceae</taxon>
        <taxon>Gordonia</taxon>
    </lineage>
</organism>
<evidence type="ECO:0000313" key="1">
    <source>
        <dbReference type="EMBL" id="MCX2966223.1"/>
    </source>
</evidence>
<keyword evidence="2" id="KW-1185">Reference proteome</keyword>
<dbReference type="Proteomes" id="UP001143347">
    <property type="component" value="Unassembled WGS sequence"/>
</dbReference>
<dbReference type="EMBL" id="JAPKFM010000024">
    <property type="protein sequence ID" value="MCX2966223.1"/>
    <property type="molecule type" value="Genomic_DNA"/>
</dbReference>
<accession>A0A9X3I5W3</accession>
<comment type="caution">
    <text evidence="1">The sequence shown here is derived from an EMBL/GenBank/DDBJ whole genome shotgun (WGS) entry which is preliminary data.</text>
</comment>
<reference evidence="1" key="1">
    <citation type="submission" date="2022-10" db="EMBL/GenBank/DDBJ databases">
        <title>WGS of marine actinomycetes from Thailand.</title>
        <authorList>
            <person name="Thawai C."/>
        </authorList>
    </citation>
    <scope>NUCLEOTIDE SEQUENCE</scope>
    <source>
        <strain evidence="1">SW21</strain>
    </source>
</reference>